<keyword evidence="4 6" id="KW-0663">Pyridoxal phosphate</keyword>
<dbReference type="Pfam" id="PF00425">
    <property type="entry name" value="Chorismate_bind"/>
    <property type="match status" value="1"/>
</dbReference>
<dbReference type="InterPro" id="IPR018300">
    <property type="entry name" value="Aminotrans_IV_CS"/>
</dbReference>
<dbReference type="Gene3D" id="3.30.470.10">
    <property type="match status" value="1"/>
</dbReference>
<keyword evidence="9" id="KW-1185">Reference proteome</keyword>
<dbReference type="SUPFAM" id="SSF56752">
    <property type="entry name" value="D-aminoacid aminotransferase-like PLP-dependent enzymes"/>
    <property type="match status" value="1"/>
</dbReference>
<comment type="similarity">
    <text evidence="2 5">Belongs to the class-IV pyridoxal-phosphate-dependent aminotransferase family.</text>
</comment>
<dbReference type="PRINTS" id="PR00095">
    <property type="entry name" value="ANTSNTHASEI"/>
</dbReference>
<dbReference type="NCBIfam" id="TIGR00553">
    <property type="entry name" value="pabB"/>
    <property type="match status" value="1"/>
</dbReference>
<keyword evidence="8" id="KW-0032">Aminotransferase</keyword>
<dbReference type="Pfam" id="PF01063">
    <property type="entry name" value="Aminotran_4"/>
    <property type="match status" value="1"/>
</dbReference>
<dbReference type="InterPro" id="IPR015890">
    <property type="entry name" value="Chorismate_C"/>
</dbReference>
<comment type="cofactor">
    <cofactor evidence="1 6">
        <name>pyridoxal 5'-phosphate</name>
        <dbReference type="ChEBI" id="CHEBI:597326"/>
    </cofactor>
</comment>
<dbReference type="InterPro" id="IPR036038">
    <property type="entry name" value="Aminotransferase-like"/>
</dbReference>
<dbReference type="PANTHER" id="PTHR11236">
    <property type="entry name" value="AMINOBENZOATE/ANTHRANILATE SYNTHASE"/>
    <property type="match status" value="1"/>
</dbReference>
<dbReference type="RefSeq" id="WP_303544510.1">
    <property type="nucleotide sequence ID" value="NZ_JAUOTP010000008.1"/>
</dbReference>
<evidence type="ECO:0000256" key="1">
    <source>
        <dbReference type="ARBA" id="ARBA00001933"/>
    </source>
</evidence>
<dbReference type="Gene3D" id="3.60.120.10">
    <property type="entry name" value="Anthranilate synthase"/>
    <property type="match status" value="1"/>
</dbReference>
<evidence type="ECO:0000256" key="3">
    <source>
        <dbReference type="ARBA" id="ARBA00014472"/>
    </source>
</evidence>
<feature type="domain" description="Chorismate-utilising enzyme C-terminal" evidence="7">
    <location>
        <begin position="115"/>
        <end position="370"/>
    </location>
</feature>
<comment type="caution">
    <text evidence="8">The sequence shown here is derived from an EMBL/GenBank/DDBJ whole genome shotgun (WGS) entry which is preliminary data.</text>
</comment>
<dbReference type="InterPro" id="IPR005802">
    <property type="entry name" value="ADC_synth_comp_1"/>
</dbReference>
<proteinExistence type="inferred from homology"/>
<dbReference type="InterPro" id="IPR005801">
    <property type="entry name" value="ADC_synthase"/>
</dbReference>
<reference evidence="8" key="1">
    <citation type="submission" date="2023-07" db="EMBL/GenBank/DDBJ databases">
        <authorList>
            <person name="Kim M."/>
        </authorList>
    </citation>
    <scope>NUCLEOTIDE SEQUENCE</scope>
    <source>
        <strain evidence="8">BIUV-7</strain>
    </source>
</reference>
<dbReference type="InterPro" id="IPR019999">
    <property type="entry name" value="Anth_synth_I-like"/>
</dbReference>
<dbReference type="InterPro" id="IPR043131">
    <property type="entry name" value="BCAT-like_N"/>
</dbReference>
<keyword evidence="8" id="KW-0808">Transferase</keyword>
<gene>
    <name evidence="8" type="primary">pabB</name>
    <name evidence="8" type="ORF">Q4F19_15890</name>
</gene>
<evidence type="ECO:0000256" key="6">
    <source>
        <dbReference type="RuleBase" id="RU004516"/>
    </source>
</evidence>
<organism evidence="8 9">
    <name type="scientific">Sphingomonas natans</name>
    <dbReference type="NCBI Taxonomy" id="3063330"/>
    <lineage>
        <taxon>Bacteria</taxon>
        <taxon>Pseudomonadati</taxon>
        <taxon>Pseudomonadota</taxon>
        <taxon>Alphaproteobacteria</taxon>
        <taxon>Sphingomonadales</taxon>
        <taxon>Sphingomonadaceae</taxon>
        <taxon>Sphingomonas</taxon>
    </lineage>
</organism>
<protein>
    <recommendedName>
        <fullName evidence="3">Probable branched-chain-amino-acid aminotransferase</fullName>
    </recommendedName>
</protein>
<evidence type="ECO:0000256" key="4">
    <source>
        <dbReference type="ARBA" id="ARBA00022898"/>
    </source>
</evidence>
<dbReference type="InterPro" id="IPR001544">
    <property type="entry name" value="Aminotrans_IV"/>
</dbReference>
<accession>A0ABT8YD53</accession>
<sequence>MLPRPPFLLLDDARPGGRRLLYRDPVEIVTAIHPAKVRPALDRLRALIQAGHHVAGYLTYEAGFALDDRLAPLARDGAPLLWFGAFPAPEALAADLSWPDPAGACAGAPEPLVSREDHEAAVAEIQRLIAAGDIYQANLSFPARLPVAGHPAALYARLRPAAGAGWGALVATGARWLLSFSPEMFFTLEGERLAARPMKGTSRRGDDAAEDDALAAALAADPKQRAENLMIVDLMRNDLSRVAKAGSVRVPELFAVERYPTVLQMVSQIEAELAPACDAIDVLAALFPCGSITGAPKLRAMEAIATVEPGPRHAYTGAIGAVAPDGDAAFNVAIRTIEWEEGANDARLGLGSAIVADSTASSEWAECLQKAAFVNAGLPTFDLIETLRFDPDEGLPDLDRHMARLKESATALGFAVDRHAIRNDLHAATFRRTVESKIRLRLSRSGAVAIEVSAAPPAPSGEVGVALRPLPVDPADVRLRHKTSDRAFYEEARIAAARFEVAFVHPSGGITEGSFTNIFVAAADGRLRTPPISLGLLPGVLRARLIEEGRAYEDALHEADLADGFFVGNALRGLIPARLS</sequence>
<dbReference type="Proteomes" id="UP001169764">
    <property type="component" value="Unassembled WGS sequence"/>
</dbReference>
<evidence type="ECO:0000256" key="5">
    <source>
        <dbReference type="RuleBase" id="RU004106"/>
    </source>
</evidence>
<dbReference type="SUPFAM" id="SSF56322">
    <property type="entry name" value="ADC synthase"/>
    <property type="match status" value="1"/>
</dbReference>
<dbReference type="EMBL" id="JAUOTP010000008">
    <property type="protein sequence ID" value="MDO6415872.1"/>
    <property type="molecule type" value="Genomic_DNA"/>
</dbReference>
<name>A0ABT8YD53_9SPHN</name>
<evidence type="ECO:0000256" key="2">
    <source>
        <dbReference type="ARBA" id="ARBA00009320"/>
    </source>
</evidence>
<dbReference type="PROSITE" id="PS00770">
    <property type="entry name" value="AA_TRANSFER_CLASS_4"/>
    <property type="match status" value="1"/>
</dbReference>
<dbReference type="InterPro" id="IPR043132">
    <property type="entry name" value="BCAT-like_C"/>
</dbReference>
<dbReference type="Gene3D" id="3.20.10.10">
    <property type="entry name" value="D-amino Acid Aminotransferase, subunit A, domain 2"/>
    <property type="match status" value="1"/>
</dbReference>
<evidence type="ECO:0000313" key="8">
    <source>
        <dbReference type="EMBL" id="MDO6415872.1"/>
    </source>
</evidence>
<dbReference type="PANTHER" id="PTHR11236:SF50">
    <property type="entry name" value="AMINODEOXYCHORISMATE SYNTHASE COMPONENT 1"/>
    <property type="match status" value="1"/>
</dbReference>
<evidence type="ECO:0000313" key="9">
    <source>
        <dbReference type="Proteomes" id="UP001169764"/>
    </source>
</evidence>
<dbReference type="GO" id="GO:0046820">
    <property type="term" value="F:4-amino-4-deoxychorismate synthase activity"/>
    <property type="evidence" value="ECO:0007669"/>
    <property type="project" value="UniProtKB-EC"/>
</dbReference>
<evidence type="ECO:0000259" key="7">
    <source>
        <dbReference type="Pfam" id="PF00425"/>
    </source>
</evidence>